<dbReference type="PANTHER" id="PTHR43394:SF1">
    <property type="entry name" value="ATP-BINDING CASSETTE SUB-FAMILY B MEMBER 10, MITOCHONDRIAL"/>
    <property type="match status" value="1"/>
</dbReference>
<dbReference type="Pfam" id="PF00664">
    <property type="entry name" value="ABC_membrane"/>
    <property type="match status" value="1"/>
</dbReference>
<evidence type="ECO:0000256" key="5">
    <source>
        <dbReference type="ARBA" id="ARBA00022741"/>
    </source>
</evidence>
<feature type="transmembrane region" description="Helical" evidence="9">
    <location>
        <begin position="52"/>
        <end position="72"/>
    </location>
</feature>
<dbReference type="AlphaFoldDB" id="A0A410QB37"/>
<dbReference type="Gene3D" id="3.40.50.300">
    <property type="entry name" value="P-loop containing nucleotide triphosphate hydrolases"/>
    <property type="match status" value="1"/>
</dbReference>
<evidence type="ECO:0000256" key="7">
    <source>
        <dbReference type="ARBA" id="ARBA00022989"/>
    </source>
</evidence>
<dbReference type="CDD" id="cd18548">
    <property type="entry name" value="ABC_6TM_Tm287_like"/>
    <property type="match status" value="1"/>
</dbReference>
<keyword evidence="8 9" id="KW-0472">Membrane</keyword>
<evidence type="ECO:0000313" key="13">
    <source>
        <dbReference type="Proteomes" id="UP000287969"/>
    </source>
</evidence>
<dbReference type="SMART" id="SM00382">
    <property type="entry name" value="AAA"/>
    <property type="match status" value="1"/>
</dbReference>
<feature type="domain" description="ABC transmembrane type-1" evidence="11">
    <location>
        <begin position="16"/>
        <end position="298"/>
    </location>
</feature>
<evidence type="ECO:0000256" key="6">
    <source>
        <dbReference type="ARBA" id="ARBA00022840"/>
    </source>
</evidence>
<keyword evidence="4 9" id="KW-0812">Transmembrane</keyword>
<keyword evidence="6 12" id="KW-0067">ATP-binding</keyword>
<feature type="domain" description="ABC transporter" evidence="10">
    <location>
        <begin position="332"/>
        <end position="567"/>
    </location>
</feature>
<keyword evidence="2" id="KW-0813">Transport</keyword>
<dbReference type="InterPro" id="IPR036640">
    <property type="entry name" value="ABC1_TM_sf"/>
</dbReference>
<dbReference type="InterPro" id="IPR017871">
    <property type="entry name" value="ABC_transporter-like_CS"/>
</dbReference>
<name>A0A410QB37_9FIRM</name>
<feature type="transmembrane region" description="Helical" evidence="9">
    <location>
        <begin position="12"/>
        <end position="32"/>
    </location>
</feature>
<dbReference type="PROSITE" id="PS00211">
    <property type="entry name" value="ABC_TRANSPORTER_1"/>
    <property type="match status" value="1"/>
</dbReference>
<feature type="transmembrane region" description="Helical" evidence="9">
    <location>
        <begin position="157"/>
        <end position="174"/>
    </location>
</feature>
<dbReference type="InterPro" id="IPR039421">
    <property type="entry name" value="Type_1_exporter"/>
</dbReference>
<dbReference type="InterPro" id="IPR003593">
    <property type="entry name" value="AAA+_ATPase"/>
</dbReference>
<dbReference type="Proteomes" id="UP000287969">
    <property type="component" value="Chromosome"/>
</dbReference>
<protein>
    <submittedName>
        <fullName evidence="12">ABC transporter ATP-binding protein</fullName>
    </submittedName>
</protein>
<dbReference type="KEGG" id="spoa:EQM13_06050"/>
<dbReference type="SUPFAM" id="SSF52540">
    <property type="entry name" value="P-loop containing nucleoside triphosphate hydrolases"/>
    <property type="match status" value="1"/>
</dbReference>
<feature type="transmembrane region" description="Helical" evidence="9">
    <location>
        <begin position="272"/>
        <end position="297"/>
    </location>
</feature>
<dbReference type="GO" id="GO:0016887">
    <property type="term" value="F:ATP hydrolysis activity"/>
    <property type="evidence" value="ECO:0007669"/>
    <property type="project" value="InterPro"/>
</dbReference>
<keyword evidence="7 9" id="KW-1133">Transmembrane helix</keyword>
<dbReference type="InterPro" id="IPR011527">
    <property type="entry name" value="ABC1_TM_dom"/>
</dbReference>
<dbReference type="SUPFAM" id="SSF90123">
    <property type="entry name" value="ABC transporter transmembrane region"/>
    <property type="match status" value="1"/>
</dbReference>
<accession>A0A410QB37</accession>
<evidence type="ECO:0000259" key="11">
    <source>
        <dbReference type="PROSITE" id="PS50929"/>
    </source>
</evidence>
<sequence length="578" mass="64830">MDFLKKYIRIYWKKYIIVLIFLTLEAICDLLQPTIMSKIIDNGVAAKNLNYVFHMGGIMLLVTVIGAVNAATRNIISSRVSQKFGTELRGDLFKKVQSFSFDNINKFQGATLITRLTNDVTQVQNFAHGMMRIFVKAPILCIGSLIMAVLLNPPMALILIGVIPVIFFIIYLNVRISYPFFVKIQIALDKLNEVMREYLSGVRVVKAFNRFAYELDEFKISNDNLTNASITGMKVVSIFNPIITLVINLGIVVILWMGGIKVNNGSMQVGKIIAFINYMTQILFSLVMMSHVFTMFIRAKASAERIGEVFDQENSLREIDSPADVKNIKGKIEFKNVDFTYSGSLNPVLKNISFVCNPGEMLAIVGSTGSGKTSLINLIPRFYDVTSGELKIDEINVNMMNLKELRDIIAIVPQKTMLFSGNILENIKWGNENASVEEVQDAAKIAQAHEFIMSFPEKYTTQLGQGGVNLSGGQKQRISLARALLKKPKILILDDSTSAVDMTTEGKIRRGLKLYLKNTTCIFIAQRITTIREANRIIVLDNGMISAIGTHEELMKNSDIYKDIYYSQMGREDAEYGK</sequence>
<dbReference type="InterPro" id="IPR027417">
    <property type="entry name" value="P-loop_NTPase"/>
</dbReference>
<evidence type="ECO:0000259" key="10">
    <source>
        <dbReference type="PROSITE" id="PS50893"/>
    </source>
</evidence>
<evidence type="ECO:0000256" key="1">
    <source>
        <dbReference type="ARBA" id="ARBA00004651"/>
    </source>
</evidence>
<dbReference type="RefSeq" id="WP_128752261.1">
    <property type="nucleotide sequence ID" value="NZ_CP035282.1"/>
</dbReference>
<keyword evidence="5" id="KW-0547">Nucleotide-binding</keyword>
<comment type="subcellular location">
    <subcellularLocation>
        <location evidence="1">Cell membrane</location>
        <topology evidence="1">Multi-pass membrane protein</topology>
    </subcellularLocation>
</comment>
<evidence type="ECO:0000313" key="12">
    <source>
        <dbReference type="EMBL" id="QAT61179.1"/>
    </source>
</evidence>
<evidence type="ECO:0000256" key="9">
    <source>
        <dbReference type="SAM" id="Phobius"/>
    </source>
</evidence>
<dbReference type="GO" id="GO:0005886">
    <property type="term" value="C:plasma membrane"/>
    <property type="evidence" value="ECO:0007669"/>
    <property type="project" value="UniProtKB-SubCell"/>
</dbReference>
<dbReference type="InterPro" id="IPR003439">
    <property type="entry name" value="ABC_transporter-like_ATP-bd"/>
</dbReference>
<organism evidence="12 13">
    <name type="scientific">Acidilutibacter cellobiosedens</name>
    <dbReference type="NCBI Taxonomy" id="2507161"/>
    <lineage>
        <taxon>Bacteria</taxon>
        <taxon>Bacillati</taxon>
        <taxon>Bacillota</taxon>
        <taxon>Tissierellia</taxon>
        <taxon>Tissierellales</taxon>
        <taxon>Acidilutibacteraceae</taxon>
        <taxon>Acidilutibacter</taxon>
    </lineage>
</organism>
<gene>
    <name evidence="12" type="ORF">EQM13_06050</name>
</gene>
<evidence type="ECO:0000256" key="4">
    <source>
        <dbReference type="ARBA" id="ARBA00022692"/>
    </source>
</evidence>
<dbReference type="EMBL" id="CP035282">
    <property type="protein sequence ID" value="QAT61179.1"/>
    <property type="molecule type" value="Genomic_DNA"/>
</dbReference>
<dbReference type="PANTHER" id="PTHR43394">
    <property type="entry name" value="ATP-DEPENDENT PERMEASE MDL1, MITOCHONDRIAL"/>
    <property type="match status" value="1"/>
</dbReference>
<reference evidence="13" key="1">
    <citation type="submission" date="2019-01" db="EMBL/GenBank/DDBJ databases">
        <title>Draft genomes of a novel of Sporanaerobacter strains.</title>
        <authorList>
            <person name="Ma S."/>
        </authorList>
    </citation>
    <scope>NUCLEOTIDE SEQUENCE [LARGE SCALE GENOMIC DNA]</scope>
    <source>
        <strain evidence="13">NJN-17</strain>
    </source>
</reference>
<evidence type="ECO:0000256" key="8">
    <source>
        <dbReference type="ARBA" id="ARBA00023136"/>
    </source>
</evidence>
<keyword evidence="13" id="KW-1185">Reference proteome</keyword>
<dbReference type="PROSITE" id="PS50893">
    <property type="entry name" value="ABC_TRANSPORTER_2"/>
    <property type="match status" value="1"/>
</dbReference>
<dbReference type="PROSITE" id="PS50929">
    <property type="entry name" value="ABC_TM1F"/>
    <property type="match status" value="1"/>
</dbReference>
<evidence type="ECO:0000256" key="2">
    <source>
        <dbReference type="ARBA" id="ARBA00022448"/>
    </source>
</evidence>
<dbReference type="Pfam" id="PF00005">
    <property type="entry name" value="ABC_tran"/>
    <property type="match status" value="1"/>
</dbReference>
<dbReference type="OrthoDB" id="9762778at2"/>
<keyword evidence="3" id="KW-1003">Cell membrane</keyword>
<dbReference type="Gene3D" id="1.20.1560.10">
    <property type="entry name" value="ABC transporter type 1, transmembrane domain"/>
    <property type="match status" value="1"/>
</dbReference>
<dbReference type="GO" id="GO:0015421">
    <property type="term" value="F:ABC-type oligopeptide transporter activity"/>
    <property type="evidence" value="ECO:0007669"/>
    <property type="project" value="TreeGrafter"/>
</dbReference>
<dbReference type="GO" id="GO:0005524">
    <property type="term" value="F:ATP binding"/>
    <property type="evidence" value="ECO:0007669"/>
    <property type="project" value="UniProtKB-KW"/>
</dbReference>
<proteinExistence type="predicted"/>
<evidence type="ECO:0000256" key="3">
    <source>
        <dbReference type="ARBA" id="ARBA00022475"/>
    </source>
</evidence>
<feature type="transmembrane region" description="Helical" evidence="9">
    <location>
        <begin position="133"/>
        <end position="151"/>
    </location>
</feature>
<feature type="transmembrane region" description="Helical" evidence="9">
    <location>
        <begin position="238"/>
        <end position="260"/>
    </location>
</feature>
<dbReference type="FunFam" id="3.40.50.300:FF:000221">
    <property type="entry name" value="Multidrug ABC transporter ATP-binding protein"/>
    <property type="match status" value="1"/>
</dbReference>